<dbReference type="SUPFAM" id="SSF49464">
    <property type="entry name" value="Carboxypeptidase regulatory domain-like"/>
    <property type="match status" value="1"/>
</dbReference>
<evidence type="ECO:0000256" key="3">
    <source>
        <dbReference type="ARBA" id="ARBA00022448"/>
    </source>
</evidence>
<keyword evidence="9" id="KW-0406">Ion transport</keyword>
<keyword evidence="11 14" id="KW-0472">Membrane</keyword>
<evidence type="ECO:0000256" key="16">
    <source>
        <dbReference type="SAM" id="SignalP"/>
    </source>
</evidence>
<evidence type="ECO:0000259" key="17">
    <source>
        <dbReference type="Pfam" id="PF00593"/>
    </source>
</evidence>
<evidence type="ECO:0000256" key="8">
    <source>
        <dbReference type="ARBA" id="ARBA00023004"/>
    </source>
</evidence>
<dbReference type="STRING" id="320787.CA2015_4144"/>
<keyword evidence="12 19" id="KW-0675">Receptor</keyword>
<dbReference type="PATRIC" id="fig|320787.5.peg.4542"/>
<dbReference type="Pfam" id="PF07715">
    <property type="entry name" value="Plug"/>
    <property type="match status" value="1"/>
</dbReference>
<keyword evidence="7 16" id="KW-0732">Signal</keyword>
<dbReference type="PROSITE" id="PS52016">
    <property type="entry name" value="TONB_DEPENDENT_REC_3"/>
    <property type="match status" value="1"/>
</dbReference>
<keyword evidence="20" id="KW-1185">Reference proteome</keyword>
<feature type="domain" description="TonB-dependent receptor-like beta-barrel" evidence="17">
    <location>
        <begin position="305"/>
        <end position="788"/>
    </location>
</feature>
<dbReference type="AlphaFoldDB" id="A0A0H4PYJ7"/>
<evidence type="ECO:0000256" key="7">
    <source>
        <dbReference type="ARBA" id="ARBA00022729"/>
    </source>
</evidence>
<evidence type="ECO:0000256" key="14">
    <source>
        <dbReference type="PROSITE-ProRule" id="PRU01360"/>
    </source>
</evidence>
<dbReference type="InterPro" id="IPR008969">
    <property type="entry name" value="CarboxyPept-like_regulatory"/>
</dbReference>
<feature type="chain" id="PRO_5005208286" evidence="16">
    <location>
        <begin position="20"/>
        <end position="819"/>
    </location>
</feature>
<dbReference type="InterPro" id="IPR010105">
    <property type="entry name" value="TonB_sidphr_rcpt"/>
</dbReference>
<dbReference type="Pfam" id="PF00593">
    <property type="entry name" value="TonB_dep_Rec_b-barrel"/>
    <property type="match status" value="1"/>
</dbReference>
<evidence type="ECO:0000256" key="9">
    <source>
        <dbReference type="ARBA" id="ARBA00023065"/>
    </source>
</evidence>
<evidence type="ECO:0000256" key="15">
    <source>
        <dbReference type="RuleBase" id="RU003357"/>
    </source>
</evidence>
<dbReference type="InterPro" id="IPR000531">
    <property type="entry name" value="Beta-barrel_TonB"/>
</dbReference>
<dbReference type="EMBL" id="CP012040">
    <property type="protein sequence ID" value="AKP53497.1"/>
    <property type="molecule type" value="Genomic_DNA"/>
</dbReference>
<evidence type="ECO:0000256" key="4">
    <source>
        <dbReference type="ARBA" id="ARBA00022452"/>
    </source>
</evidence>
<dbReference type="Pfam" id="PF13715">
    <property type="entry name" value="CarbopepD_reg_2"/>
    <property type="match status" value="1"/>
</dbReference>
<dbReference type="NCBIfam" id="TIGR01783">
    <property type="entry name" value="TonB-siderophor"/>
    <property type="match status" value="1"/>
</dbReference>
<name>A0A0H4PYJ7_9BACT</name>
<dbReference type="KEGG" id="camu:CA2015_4144"/>
<feature type="domain" description="TonB-dependent receptor plug" evidence="18">
    <location>
        <begin position="133"/>
        <end position="232"/>
    </location>
</feature>
<keyword evidence="5" id="KW-0410">Iron transport</keyword>
<dbReference type="InterPro" id="IPR012910">
    <property type="entry name" value="Plug_dom"/>
</dbReference>
<evidence type="ECO:0000259" key="18">
    <source>
        <dbReference type="Pfam" id="PF07715"/>
    </source>
</evidence>
<proteinExistence type="inferred from homology"/>
<evidence type="ECO:0000256" key="2">
    <source>
        <dbReference type="ARBA" id="ARBA00009810"/>
    </source>
</evidence>
<evidence type="ECO:0000256" key="5">
    <source>
        <dbReference type="ARBA" id="ARBA00022496"/>
    </source>
</evidence>
<evidence type="ECO:0000256" key="13">
    <source>
        <dbReference type="ARBA" id="ARBA00023237"/>
    </source>
</evidence>
<evidence type="ECO:0000313" key="20">
    <source>
        <dbReference type="Proteomes" id="UP000036520"/>
    </source>
</evidence>
<feature type="signal peptide" evidence="16">
    <location>
        <begin position="1"/>
        <end position="19"/>
    </location>
</feature>
<keyword evidence="3 14" id="KW-0813">Transport</keyword>
<evidence type="ECO:0000256" key="1">
    <source>
        <dbReference type="ARBA" id="ARBA00004571"/>
    </source>
</evidence>
<dbReference type="RefSeq" id="WP_048643595.1">
    <property type="nucleotide sequence ID" value="NZ_CP012040.1"/>
</dbReference>
<keyword evidence="4 14" id="KW-1134">Transmembrane beta strand</keyword>
<organism evidence="19 20">
    <name type="scientific">Cyclobacterium amurskyense</name>
    <dbReference type="NCBI Taxonomy" id="320787"/>
    <lineage>
        <taxon>Bacteria</taxon>
        <taxon>Pseudomonadati</taxon>
        <taxon>Bacteroidota</taxon>
        <taxon>Cytophagia</taxon>
        <taxon>Cytophagales</taxon>
        <taxon>Cyclobacteriaceae</taxon>
        <taxon>Cyclobacterium</taxon>
    </lineage>
</organism>
<dbReference type="InterPro" id="IPR037066">
    <property type="entry name" value="Plug_dom_sf"/>
</dbReference>
<dbReference type="PANTHER" id="PTHR32552:SF68">
    <property type="entry name" value="FERRICHROME OUTER MEMBRANE TRANSPORTER_PHAGE RECEPTOR"/>
    <property type="match status" value="1"/>
</dbReference>
<dbReference type="InterPro" id="IPR036942">
    <property type="entry name" value="Beta-barrel_TonB_sf"/>
</dbReference>
<dbReference type="GO" id="GO:0015891">
    <property type="term" value="P:siderophore transport"/>
    <property type="evidence" value="ECO:0007669"/>
    <property type="project" value="InterPro"/>
</dbReference>
<evidence type="ECO:0000256" key="6">
    <source>
        <dbReference type="ARBA" id="ARBA00022692"/>
    </source>
</evidence>
<sequence length="819" mass="91262">MKYILPFVLLWFTSLPLLAQTGEITGSVKDTKGKPLEFINVMVVDSQLGTITDFNGDFIIKAVPSGPLKLSFSSLGYIKQVKDLALKPGQIIHLEVNLKESEVTLQTVEILGRSETSYRNNSSFIGTKSATALKDVPQSIGYVTKELALDQGAFRVNDVVKNISGVNQFTFYNDITIRGHRIQGQKTSGNLVNGMRAMTSFWKQQLIPHIERVEVIKGPASALFGNASAGGTINRVTKKPLKESRQSVSSTLGSFNTFRVVGDFTGPMTEDETLLYRLNLGYENSGSFRDLQYDKNLVVAPSFSFLPSDKTRLNLDIVYQQSDGRLDRGQAVFGNGDLFSVPITKALNAVDDYLKEESVNATISLNHQFTQNISFNSVYMRSNYAEDLLEHRSNNVFAVLGDGSIDPEKVGMRVGIRKRNWSNNNFSNYFNFDFETSIIEHQLLVGYDYFQQVLLPGGSQLAARGYYSADGQSSINSYNPENKEAYLLDGQGNPVPIVAHFDLTDPFANQMRDMSKYIYTTSNFAPSKLNSHGFYIQEQATIGDFKILLGLRQEYYRDVLDYKVGTEDNVTQNALIPRVGLVYTINPHLNVYGTYVQGYQPQTATVINDPNAGGPFDPLTSELNEIGAKSDWFDGKFSGSLAFYHLTEWGSLFNANEPGQPDLLIQNGEEVSKGFEIDLAGNITPNWSLTASYAFNDAVITQNEDENLIGKQKPNAPRNTGNIWTKYLIKEGQFKGLGFGFGANFVSERFGSLGATDNPPIFPGYELFDAAVYYKMNRFQIQMNVNNLFDKTHWVGGYDYLRAFPGAPRNAMTTISYIF</sequence>
<keyword evidence="13 14" id="KW-0998">Cell outer membrane</keyword>
<dbReference type="Gene3D" id="2.170.130.10">
    <property type="entry name" value="TonB-dependent receptor, plug domain"/>
    <property type="match status" value="1"/>
</dbReference>
<dbReference type="CDD" id="cd01347">
    <property type="entry name" value="ligand_gated_channel"/>
    <property type="match status" value="1"/>
</dbReference>
<dbReference type="GO" id="GO:0015344">
    <property type="term" value="F:siderophore uptake transmembrane transporter activity"/>
    <property type="evidence" value="ECO:0007669"/>
    <property type="project" value="TreeGrafter"/>
</dbReference>
<accession>A0A0H4PYJ7</accession>
<evidence type="ECO:0000256" key="11">
    <source>
        <dbReference type="ARBA" id="ARBA00023136"/>
    </source>
</evidence>
<dbReference type="OrthoDB" id="9758472at2"/>
<dbReference type="PANTHER" id="PTHR32552">
    <property type="entry name" value="FERRICHROME IRON RECEPTOR-RELATED"/>
    <property type="match status" value="1"/>
</dbReference>
<keyword evidence="8" id="KW-0408">Iron</keyword>
<keyword evidence="10 15" id="KW-0798">TonB box</keyword>
<comment type="similarity">
    <text evidence="2 14 15">Belongs to the TonB-dependent receptor family.</text>
</comment>
<dbReference type="InterPro" id="IPR039426">
    <property type="entry name" value="TonB-dep_rcpt-like"/>
</dbReference>
<protein>
    <submittedName>
        <fullName evidence="19">TonB-dependent siderophore receptor</fullName>
    </submittedName>
</protein>
<dbReference type="SUPFAM" id="SSF56935">
    <property type="entry name" value="Porins"/>
    <property type="match status" value="1"/>
</dbReference>
<comment type="subcellular location">
    <subcellularLocation>
        <location evidence="1 14">Cell outer membrane</location>
        <topology evidence="1 14">Multi-pass membrane protein</topology>
    </subcellularLocation>
</comment>
<dbReference type="Gene3D" id="2.60.40.1120">
    <property type="entry name" value="Carboxypeptidase-like, regulatory domain"/>
    <property type="match status" value="1"/>
</dbReference>
<reference evidence="19 20" key="1">
    <citation type="submission" date="2015-07" db="EMBL/GenBank/DDBJ databases">
        <authorList>
            <person name="Kim K.M."/>
        </authorList>
    </citation>
    <scope>NUCLEOTIDE SEQUENCE [LARGE SCALE GENOMIC DNA]</scope>
    <source>
        <strain evidence="19 20">KCTC 12363</strain>
    </source>
</reference>
<dbReference type="GO" id="GO:0009279">
    <property type="term" value="C:cell outer membrane"/>
    <property type="evidence" value="ECO:0007669"/>
    <property type="project" value="UniProtKB-SubCell"/>
</dbReference>
<evidence type="ECO:0000256" key="10">
    <source>
        <dbReference type="ARBA" id="ARBA00023077"/>
    </source>
</evidence>
<dbReference type="GO" id="GO:0038023">
    <property type="term" value="F:signaling receptor activity"/>
    <property type="evidence" value="ECO:0007669"/>
    <property type="project" value="InterPro"/>
</dbReference>
<keyword evidence="6 14" id="KW-0812">Transmembrane</keyword>
<evidence type="ECO:0000256" key="12">
    <source>
        <dbReference type="ARBA" id="ARBA00023170"/>
    </source>
</evidence>
<gene>
    <name evidence="19" type="ORF">CA2015_4144</name>
</gene>
<evidence type="ECO:0000313" key="19">
    <source>
        <dbReference type="EMBL" id="AKP53497.1"/>
    </source>
</evidence>
<dbReference type="Gene3D" id="2.40.170.20">
    <property type="entry name" value="TonB-dependent receptor, beta-barrel domain"/>
    <property type="match status" value="1"/>
</dbReference>
<dbReference type="Proteomes" id="UP000036520">
    <property type="component" value="Chromosome"/>
</dbReference>